<name>A0ACC6SHQ1_9BACI</name>
<gene>
    <name evidence="1" type="ORF">WMO40_23155</name>
</gene>
<keyword evidence="1" id="KW-0540">Nuclease</keyword>
<reference evidence="1" key="1">
    <citation type="submission" date="2024-03" db="EMBL/GenBank/DDBJ databases">
        <title>Human intestinal bacterial collection.</title>
        <authorList>
            <person name="Pauvert C."/>
            <person name="Hitch T.C.A."/>
            <person name="Clavel T."/>
        </authorList>
    </citation>
    <scope>NUCLEOTIDE SEQUENCE</scope>
    <source>
        <strain evidence="1">CLA-AA-H227</strain>
    </source>
</reference>
<sequence>MEVGTVCKLYKTCTFCCKEKYYTEFDKKSSRKRRGVCKKCFKIKRKLHKNNPERKDRVLKKGAKIKVQLVRGKSYSYKTSYEIATSLVKEGLAFVVSETKIFKPFSHKAIRRMIFERDSYTCFYCRKKGNTLEHIKPLSKGGHTTFSNCVVSCLSCNQKKGNLDFYEFINKVNTDLALRRLRESEKIMIERKFGIIQLLLQKVSEQVITICNEKIDNEEIAFKRLLDVEKEVERIKGLLARGNTRE</sequence>
<keyword evidence="1" id="KW-0378">Hydrolase</keyword>
<proteinExistence type="predicted"/>
<organism evidence="1 2">
    <name type="scientific">Robertmurraya yapensis</name>
    <name type="common">ex Hitch et al 2024</name>
    <dbReference type="NCBI Taxonomy" id="3133160"/>
    <lineage>
        <taxon>Bacteria</taxon>
        <taxon>Bacillati</taxon>
        <taxon>Bacillota</taxon>
        <taxon>Bacilli</taxon>
        <taxon>Bacillales</taxon>
        <taxon>Bacillaceae</taxon>
        <taxon>Robertmurraya</taxon>
    </lineage>
</organism>
<keyword evidence="1" id="KW-0255">Endonuclease</keyword>
<dbReference type="EMBL" id="JBBMEW010000041">
    <property type="protein sequence ID" value="MEQ2529575.1"/>
    <property type="molecule type" value="Genomic_DNA"/>
</dbReference>
<dbReference type="Proteomes" id="UP001439875">
    <property type="component" value="Unassembled WGS sequence"/>
</dbReference>
<protein>
    <submittedName>
        <fullName evidence="1">HNH endonuclease</fullName>
    </submittedName>
</protein>
<evidence type="ECO:0000313" key="2">
    <source>
        <dbReference type="Proteomes" id="UP001439875"/>
    </source>
</evidence>
<keyword evidence="2" id="KW-1185">Reference proteome</keyword>
<comment type="caution">
    <text evidence="1">The sequence shown here is derived from an EMBL/GenBank/DDBJ whole genome shotgun (WGS) entry which is preliminary data.</text>
</comment>
<evidence type="ECO:0000313" key="1">
    <source>
        <dbReference type="EMBL" id="MEQ2529575.1"/>
    </source>
</evidence>
<accession>A0ACC6SHQ1</accession>